<dbReference type="PANTHER" id="PTHR20905:SF1">
    <property type="entry name" value="AT07410P-RELATED"/>
    <property type="match status" value="1"/>
</dbReference>
<dbReference type="Gene3D" id="3.40.630.30">
    <property type="match status" value="1"/>
</dbReference>
<sequence length="246" mass="28592">MTLSSLLRSPFVRGVKIDSFLKSVVPSGNNVKLRQAEKSDFDDILSCISKRFLLIDPFITSFGLSEKELYPVYEFVATNSIQSGCSIVAYDQNNEKLVGFRLQSIYKRDDPELEQYIKMMPLQCENIKQLVNFTKIIRKGVWKFIPIDINTILYRRLIYIDSNYETNAVVKMISESNFDEVLFSQMELEGALIEAYTKKQYDIVKSWGYETLKQVAINEFGNIVKTEDDTNLNSKIKLSYMFKRFH</sequence>
<accession>A0A0N5C7Y7</accession>
<dbReference type="AlphaFoldDB" id="A0A0N5C7Y7"/>
<dbReference type="GO" id="GO:0008080">
    <property type="term" value="F:N-acetyltransferase activity"/>
    <property type="evidence" value="ECO:0007669"/>
    <property type="project" value="TreeGrafter"/>
</dbReference>
<dbReference type="WBParaSite" id="SPAL_0001404700.1">
    <property type="protein sequence ID" value="SPAL_0001404700.1"/>
    <property type="gene ID" value="SPAL_0001404700"/>
</dbReference>
<dbReference type="PANTHER" id="PTHR20905">
    <property type="entry name" value="N-ACETYLTRANSFERASE-RELATED"/>
    <property type="match status" value="1"/>
</dbReference>
<evidence type="ECO:0000313" key="2">
    <source>
        <dbReference type="WBParaSite" id="SPAL_0001404700.1"/>
    </source>
</evidence>
<dbReference type="Proteomes" id="UP000046392">
    <property type="component" value="Unplaced"/>
</dbReference>
<evidence type="ECO:0000313" key="1">
    <source>
        <dbReference type="Proteomes" id="UP000046392"/>
    </source>
</evidence>
<protein>
    <submittedName>
        <fullName evidence="2">N-acetyltransferase domain-containing protein</fullName>
    </submittedName>
</protein>
<keyword evidence="1" id="KW-1185">Reference proteome</keyword>
<reference evidence="2" key="1">
    <citation type="submission" date="2017-02" db="UniProtKB">
        <authorList>
            <consortium name="WormBaseParasite"/>
        </authorList>
    </citation>
    <scope>IDENTIFICATION</scope>
</reference>
<proteinExistence type="predicted"/>
<name>A0A0N5C7Y7_STREA</name>
<organism evidence="1 2">
    <name type="scientific">Strongyloides papillosus</name>
    <name type="common">Intestinal threadworm</name>
    <dbReference type="NCBI Taxonomy" id="174720"/>
    <lineage>
        <taxon>Eukaryota</taxon>
        <taxon>Metazoa</taxon>
        <taxon>Ecdysozoa</taxon>
        <taxon>Nematoda</taxon>
        <taxon>Chromadorea</taxon>
        <taxon>Rhabditida</taxon>
        <taxon>Tylenchina</taxon>
        <taxon>Panagrolaimomorpha</taxon>
        <taxon>Strongyloidoidea</taxon>
        <taxon>Strongyloididae</taxon>
        <taxon>Strongyloides</taxon>
    </lineage>
</organism>